<feature type="compositionally biased region" description="Polar residues" evidence="1">
    <location>
        <begin position="98"/>
        <end position="108"/>
    </location>
</feature>
<protein>
    <submittedName>
        <fullName evidence="2">Uncharacterized protein</fullName>
    </submittedName>
</protein>
<dbReference type="EMBL" id="CP093343">
    <property type="protein sequence ID" value="WOG83400.1"/>
    <property type="molecule type" value="Genomic_DNA"/>
</dbReference>
<keyword evidence="3" id="KW-1185">Reference proteome</keyword>
<evidence type="ECO:0000256" key="1">
    <source>
        <dbReference type="SAM" id="MobiDB-lite"/>
    </source>
</evidence>
<evidence type="ECO:0000313" key="3">
    <source>
        <dbReference type="Proteomes" id="UP000077755"/>
    </source>
</evidence>
<dbReference type="OMA" id="IANTMNH"/>
<dbReference type="OrthoDB" id="1693686at2759"/>
<dbReference type="PANTHER" id="PTHR34460:SF2">
    <property type="entry name" value="OS04G0405500 PROTEIN"/>
    <property type="match status" value="1"/>
</dbReference>
<reference evidence="2" key="2">
    <citation type="submission" date="2022-03" db="EMBL/GenBank/DDBJ databases">
        <title>Draft title - Genomic analysis of global carrot germplasm unveils the trajectory of domestication and the origin of high carotenoid orange carrot.</title>
        <authorList>
            <person name="Iorizzo M."/>
            <person name="Ellison S."/>
            <person name="Senalik D."/>
            <person name="Macko-Podgorni A."/>
            <person name="Grzebelus D."/>
            <person name="Bostan H."/>
            <person name="Rolling W."/>
            <person name="Curaba J."/>
            <person name="Simon P."/>
        </authorList>
    </citation>
    <scope>NUCLEOTIDE SEQUENCE</scope>
    <source>
        <tissue evidence="2">Leaf</tissue>
    </source>
</reference>
<dbReference type="Proteomes" id="UP000077755">
    <property type="component" value="Chromosome 1"/>
</dbReference>
<dbReference type="PANTHER" id="PTHR34460">
    <property type="entry name" value="VITELLOGENIN-LIKE PROTEIN"/>
    <property type="match status" value="1"/>
</dbReference>
<dbReference type="KEGG" id="dcr:108193936"/>
<feature type="region of interest" description="Disordered" evidence="1">
    <location>
        <begin position="78"/>
        <end position="108"/>
    </location>
</feature>
<name>A0A161X7W9_DAUCS</name>
<evidence type="ECO:0000313" key="2">
    <source>
        <dbReference type="EMBL" id="WOG83400.1"/>
    </source>
</evidence>
<gene>
    <name evidence="2" type="ORF">DCAR_0102575</name>
</gene>
<proteinExistence type="predicted"/>
<dbReference type="AlphaFoldDB" id="A0A161X7W9"/>
<reference evidence="2" key="1">
    <citation type="journal article" date="2016" name="Nat. Genet.">
        <title>A high-quality carrot genome assembly provides new insights into carotenoid accumulation and asterid genome evolution.</title>
        <authorList>
            <person name="Iorizzo M."/>
            <person name="Ellison S."/>
            <person name="Senalik D."/>
            <person name="Zeng P."/>
            <person name="Satapoomin P."/>
            <person name="Huang J."/>
            <person name="Bowman M."/>
            <person name="Iovene M."/>
            <person name="Sanseverino W."/>
            <person name="Cavagnaro P."/>
            <person name="Yildiz M."/>
            <person name="Macko-Podgorni A."/>
            <person name="Moranska E."/>
            <person name="Grzebelus E."/>
            <person name="Grzebelus D."/>
            <person name="Ashrafi H."/>
            <person name="Zheng Z."/>
            <person name="Cheng S."/>
            <person name="Spooner D."/>
            <person name="Van Deynze A."/>
            <person name="Simon P."/>
        </authorList>
    </citation>
    <scope>NUCLEOTIDE SEQUENCE</scope>
    <source>
        <tissue evidence="2">Leaf</tissue>
    </source>
</reference>
<organism evidence="2 3">
    <name type="scientific">Daucus carota subsp. sativus</name>
    <name type="common">Carrot</name>
    <dbReference type="NCBI Taxonomy" id="79200"/>
    <lineage>
        <taxon>Eukaryota</taxon>
        <taxon>Viridiplantae</taxon>
        <taxon>Streptophyta</taxon>
        <taxon>Embryophyta</taxon>
        <taxon>Tracheophyta</taxon>
        <taxon>Spermatophyta</taxon>
        <taxon>Magnoliopsida</taxon>
        <taxon>eudicotyledons</taxon>
        <taxon>Gunneridae</taxon>
        <taxon>Pentapetalae</taxon>
        <taxon>asterids</taxon>
        <taxon>campanulids</taxon>
        <taxon>Apiales</taxon>
        <taxon>Apiaceae</taxon>
        <taxon>Apioideae</taxon>
        <taxon>Scandiceae</taxon>
        <taxon>Daucinae</taxon>
        <taxon>Daucus</taxon>
        <taxon>Daucus sect. Daucus</taxon>
    </lineage>
</organism>
<sequence length="233" mass="25494">MVNVVDDDYGDASMQCTYHPYKNNSPSGGICAFCLQEKLGKLVSSPFLVTTKATASSSSTSHHSSSVLPINANNNPYHHFKKSRNPFLPTPKNKHQNHPPSSSSNAVTFNRSKSTVMRGTNLVESSPVDDLSTPQKRGFWSFTHLSKRHKIKQLASIAKIRNEEGFAVEENGSGLDRKVSRSRSVGGGNWSISGDILGKLSTRFGECALRRVESQREGNPRLGLGLSVSDKDF</sequence>
<accession>A0A161X7W9</accession>
<dbReference type="Gramene" id="KZN09818">
    <property type="protein sequence ID" value="KZN09818"/>
    <property type="gene ID" value="DCAR_002474"/>
</dbReference>